<feature type="binding site" evidence="1">
    <location>
        <position position="271"/>
    </location>
    <ligand>
        <name>Mg(2+)</name>
        <dbReference type="ChEBI" id="CHEBI:18420"/>
        <label>1</label>
    </ligand>
</feature>
<organism evidence="2 3">
    <name type="scientific">Nocardia coubleae</name>
    <dbReference type="NCBI Taxonomy" id="356147"/>
    <lineage>
        <taxon>Bacteria</taxon>
        <taxon>Bacillati</taxon>
        <taxon>Actinomycetota</taxon>
        <taxon>Actinomycetes</taxon>
        <taxon>Mycobacteriales</taxon>
        <taxon>Nocardiaceae</taxon>
        <taxon>Nocardia</taxon>
    </lineage>
</organism>
<evidence type="ECO:0000256" key="1">
    <source>
        <dbReference type="PIRSR" id="PIRSR605502-1"/>
    </source>
</evidence>
<feature type="binding site" evidence="1">
    <location>
        <position position="270"/>
    </location>
    <ligand>
        <name>Mg(2+)</name>
        <dbReference type="ChEBI" id="CHEBI:18420"/>
        <label>1</label>
    </ligand>
</feature>
<dbReference type="SUPFAM" id="SSF101478">
    <property type="entry name" value="ADP-ribosylglycohydrolase"/>
    <property type="match status" value="1"/>
</dbReference>
<keyword evidence="3" id="KW-1185">Reference proteome</keyword>
<dbReference type="InterPro" id="IPR005502">
    <property type="entry name" value="Ribosyl_crysJ1"/>
</dbReference>
<comment type="caution">
    <text evidence="2">The sequence shown here is derived from an EMBL/GenBank/DDBJ whole genome shotgun (WGS) entry which is preliminary data.</text>
</comment>
<keyword evidence="1" id="KW-0479">Metal-binding</keyword>
<accession>A0A846WBX0</accession>
<dbReference type="GO" id="GO:0016787">
    <property type="term" value="F:hydrolase activity"/>
    <property type="evidence" value="ECO:0007669"/>
    <property type="project" value="UniProtKB-KW"/>
</dbReference>
<dbReference type="InterPro" id="IPR050792">
    <property type="entry name" value="ADP-ribosylglycohydrolase"/>
</dbReference>
<dbReference type="Pfam" id="PF03747">
    <property type="entry name" value="ADP_ribosyl_GH"/>
    <property type="match status" value="1"/>
</dbReference>
<dbReference type="AlphaFoldDB" id="A0A846WBX0"/>
<evidence type="ECO:0000313" key="3">
    <source>
        <dbReference type="Proteomes" id="UP000572007"/>
    </source>
</evidence>
<feature type="binding site" evidence="1">
    <location>
        <position position="59"/>
    </location>
    <ligand>
        <name>Mg(2+)</name>
        <dbReference type="ChEBI" id="CHEBI:18420"/>
        <label>1</label>
    </ligand>
</feature>
<dbReference type="Proteomes" id="UP000572007">
    <property type="component" value="Unassembled WGS sequence"/>
</dbReference>
<sequence length="312" mass="33518">MRWRWRSSTSDDRVGPMLASLDGLSVGDALGAQFFIIGRSFPDLRSGRPPQAPWDWTDDTEMACVLVAELRRHQHVDRDRLAAEFARRFSPERDYGHATATTLRRIRNGAPWRETSAATFEGRGSCGNGAAMRVAPLGAYYWDDPQRAVTEAVRSAQVTHMHPDGVVGAVAVAVAAGQAAYARHIQAQPTATGFLTAVLERLEPGETTHGIYRARELLGATVAEAAHELGNGSRVMAQDTVPFALWSAATYLDDYPAAVAACIEADGDIDTTCAITGGIVAAYTGTGTANGVPQAWLAAREPLPSWLTSIRV</sequence>
<keyword evidence="1" id="KW-0460">Magnesium</keyword>
<feature type="binding site" evidence="1">
    <location>
        <position position="58"/>
    </location>
    <ligand>
        <name>Mg(2+)</name>
        <dbReference type="ChEBI" id="CHEBI:18420"/>
        <label>1</label>
    </ligand>
</feature>
<protein>
    <submittedName>
        <fullName evidence="2">ADP-ribosylglycohydrolase family protein</fullName>
    </submittedName>
</protein>
<comment type="cofactor">
    <cofactor evidence="1">
        <name>Mg(2+)</name>
        <dbReference type="ChEBI" id="CHEBI:18420"/>
    </cofactor>
    <text evidence="1">Binds 2 magnesium ions per subunit.</text>
</comment>
<proteinExistence type="predicted"/>
<dbReference type="GO" id="GO:0046872">
    <property type="term" value="F:metal ion binding"/>
    <property type="evidence" value="ECO:0007669"/>
    <property type="project" value="UniProtKB-KW"/>
</dbReference>
<dbReference type="PANTHER" id="PTHR16222">
    <property type="entry name" value="ADP-RIBOSYLGLYCOHYDROLASE"/>
    <property type="match status" value="1"/>
</dbReference>
<keyword evidence="2" id="KW-0378">Hydrolase</keyword>
<dbReference type="Gene3D" id="1.10.4080.10">
    <property type="entry name" value="ADP-ribosylation/Crystallin J1"/>
    <property type="match status" value="1"/>
</dbReference>
<dbReference type="EMBL" id="JAAXOM010000008">
    <property type="protein sequence ID" value="NKX90982.1"/>
    <property type="molecule type" value="Genomic_DNA"/>
</dbReference>
<feature type="binding site" evidence="1">
    <location>
        <position position="268"/>
    </location>
    <ligand>
        <name>Mg(2+)</name>
        <dbReference type="ChEBI" id="CHEBI:18420"/>
        <label>1</label>
    </ligand>
</feature>
<gene>
    <name evidence="2" type="ORF">HGA10_27225</name>
</gene>
<reference evidence="2 3" key="1">
    <citation type="submission" date="2020-04" db="EMBL/GenBank/DDBJ databases">
        <title>MicrobeNet Type strains.</title>
        <authorList>
            <person name="Nicholson A.C."/>
        </authorList>
    </citation>
    <scope>NUCLEOTIDE SEQUENCE [LARGE SCALE GENOMIC DNA]</scope>
    <source>
        <strain evidence="2 3">DSM 44960</strain>
    </source>
</reference>
<name>A0A846WBX0_9NOCA</name>
<feature type="binding site" evidence="1">
    <location>
        <position position="57"/>
    </location>
    <ligand>
        <name>Mg(2+)</name>
        <dbReference type="ChEBI" id="CHEBI:18420"/>
        <label>1</label>
    </ligand>
</feature>
<dbReference type="InterPro" id="IPR036705">
    <property type="entry name" value="Ribosyl_crysJ1_sf"/>
</dbReference>
<dbReference type="PANTHER" id="PTHR16222:SF12">
    <property type="entry name" value="ADP-RIBOSYLGLYCOHYDROLASE-RELATED"/>
    <property type="match status" value="1"/>
</dbReference>
<evidence type="ECO:0000313" key="2">
    <source>
        <dbReference type="EMBL" id="NKX90982.1"/>
    </source>
</evidence>